<evidence type="ECO:0000313" key="2">
    <source>
        <dbReference type="EMBL" id="GAA2019127.1"/>
    </source>
</evidence>
<feature type="compositionally biased region" description="Basic residues" evidence="1">
    <location>
        <begin position="488"/>
        <end position="510"/>
    </location>
</feature>
<evidence type="ECO:0000256" key="1">
    <source>
        <dbReference type="SAM" id="MobiDB-lite"/>
    </source>
</evidence>
<protein>
    <submittedName>
        <fullName evidence="2">Uncharacterized protein</fullName>
    </submittedName>
</protein>
<dbReference type="EMBL" id="BAAAQN010000006">
    <property type="protein sequence ID" value="GAA2019127.1"/>
    <property type="molecule type" value="Genomic_DNA"/>
</dbReference>
<comment type="caution">
    <text evidence="2">The sequence shown here is derived from an EMBL/GenBank/DDBJ whole genome shotgun (WGS) entry which is preliminary data.</text>
</comment>
<organism evidence="2 3">
    <name type="scientific">Catenulispora yoronensis</name>
    <dbReference type="NCBI Taxonomy" id="450799"/>
    <lineage>
        <taxon>Bacteria</taxon>
        <taxon>Bacillati</taxon>
        <taxon>Actinomycetota</taxon>
        <taxon>Actinomycetes</taxon>
        <taxon>Catenulisporales</taxon>
        <taxon>Catenulisporaceae</taxon>
        <taxon>Catenulispora</taxon>
    </lineage>
</organism>
<accession>A0ABN2TSY8</accession>
<keyword evidence="3" id="KW-1185">Reference proteome</keyword>
<proteinExistence type="predicted"/>
<name>A0ABN2TSY8_9ACTN</name>
<gene>
    <name evidence="2" type="ORF">GCM10009839_14380</name>
</gene>
<reference evidence="2 3" key="1">
    <citation type="journal article" date="2019" name="Int. J. Syst. Evol. Microbiol.">
        <title>The Global Catalogue of Microorganisms (GCM) 10K type strain sequencing project: providing services to taxonomists for standard genome sequencing and annotation.</title>
        <authorList>
            <consortium name="The Broad Institute Genomics Platform"/>
            <consortium name="The Broad Institute Genome Sequencing Center for Infectious Disease"/>
            <person name="Wu L."/>
            <person name="Ma J."/>
        </authorList>
    </citation>
    <scope>NUCLEOTIDE SEQUENCE [LARGE SCALE GENOMIC DNA]</scope>
    <source>
        <strain evidence="2 3">JCM 16014</strain>
    </source>
</reference>
<feature type="region of interest" description="Disordered" evidence="1">
    <location>
        <begin position="488"/>
        <end position="520"/>
    </location>
</feature>
<evidence type="ECO:0000313" key="3">
    <source>
        <dbReference type="Proteomes" id="UP001500751"/>
    </source>
</evidence>
<dbReference type="Proteomes" id="UP001500751">
    <property type="component" value="Unassembled WGS sequence"/>
</dbReference>
<sequence length="520" mass="57160">MQYLSTPSSPAVRKAMSAGLIGCMTTPTQGNRIPEGSWWAADNGKFGRHYVGDISWFAWLCAKVRAYGSDKCLFAVAPDVPFDAAATLACSLKWLAMIRTLDIPAAFCAQDGSEAPGMIPWDEFDTLFIAGSDQFKEGEHARALAAEAKARGKAVHVGRVNSRRRMNIAESYGADSCDGTYLRYGPDKNLPVLLGWLGLDPAAADASAAKAEAKARPLHWHPRLSSTISAADGRIHAPESYRTHLIHGVACDEHTCEVCIHDCTCARCTGWCRCDRPPNAPTPGGAVRFNDDGRLSKEGLLALADDIAEALGPPWEHDRTNHTYWRTELVCPDDDWRISIEVAPGRHKATATGLTPTLAGRWWRDSDKARIGFTATRDPEAIAADLRRRLFPPYAHALIVERAGIAVELARREHFGAAAARLQTHLPASGHRDRDVNDCRFHTYWTDRHGSHNRASLDNSGDTVHLDLRQVPLEVACALIDVVEGRVPSRRPGHRRGTGPRRHARRRATRRSAQAKAVRP</sequence>